<dbReference type="Proteomes" id="UP001203004">
    <property type="component" value="Unassembled WGS sequence"/>
</dbReference>
<gene>
    <name evidence="1" type="ORF">M3N64_11800</name>
</gene>
<reference evidence="1 2" key="1">
    <citation type="submission" date="2022-05" db="EMBL/GenBank/DDBJ databases">
        <title>Sporolactobacillus sp nov CPB3-1, isolated from tree bark (Mangifera indica L.).</title>
        <authorList>
            <person name="Phuengjayaem S."/>
            <person name="Tanasupawat S."/>
        </authorList>
    </citation>
    <scope>NUCLEOTIDE SEQUENCE [LARGE SCALE GENOMIC DNA]</scope>
    <source>
        <strain evidence="1 2">CPB3-1</strain>
    </source>
</reference>
<proteinExistence type="predicted"/>
<dbReference type="EMBL" id="JAMAST010000018">
    <property type="protein sequence ID" value="MCL1632601.1"/>
    <property type="molecule type" value="Genomic_DNA"/>
</dbReference>
<comment type="caution">
    <text evidence="1">The sequence shown here is derived from an EMBL/GenBank/DDBJ whole genome shotgun (WGS) entry which is preliminary data.</text>
</comment>
<name>A0ABT0MCJ6_9BACL</name>
<organism evidence="1 2">
    <name type="scientific">Sporolactobacillus mangiferae</name>
    <dbReference type="NCBI Taxonomy" id="2940498"/>
    <lineage>
        <taxon>Bacteria</taxon>
        <taxon>Bacillati</taxon>
        <taxon>Bacillota</taxon>
        <taxon>Bacilli</taxon>
        <taxon>Bacillales</taxon>
        <taxon>Sporolactobacillaceae</taxon>
        <taxon>Sporolactobacillus</taxon>
    </lineage>
</organism>
<dbReference type="RefSeq" id="WP_249102475.1">
    <property type="nucleotide sequence ID" value="NZ_JAMAST010000018.1"/>
</dbReference>
<accession>A0ABT0MCJ6</accession>
<protein>
    <submittedName>
        <fullName evidence="1">Uncharacterized protein</fullName>
    </submittedName>
</protein>
<keyword evidence="2" id="KW-1185">Reference proteome</keyword>
<sequence>MHAKQGISIQELHFKIDYLMMQLEQVENKVIRKNEALIDNHLFLCQAKLSESKKKMHQIGDLLAHAARGADPYQSGRLESILFGGETGSVCKKSIKKQKIQLLS</sequence>
<evidence type="ECO:0000313" key="1">
    <source>
        <dbReference type="EMBL" id="MCL1632601.1"/>
    </source>
</evidence>
<evidence type="ECO:0000313" key="2">
    <source>
        <dbReference type="Proteomes" id="UP001203004"/>
    </source>
</evidence>